<gene>
    <name evidence="1" type="ORF">JFY71_04800</name>
</gene>
<organism evidence="1 2">
    <name type="scientific">Miniphocaeibacter halophilus</name>
    <dbReference type="NCBI Taxonomy" id="2931922"/>
    <lineage>
        <taxon>Bacteria</taxon>
        <taxon>Bacillati</taxon>
        <taxon>Bacillota</taxon>
        <taxon>Tissierellia</taxon>
        <taxon>Tissierellales</taxon>
        <taxon>Peptoniphilaceae</taxon>
        <taxon>Miniphocaeibacter</taxon>
    </lineage>
</organism>
<evidence type="ECO:0000313" key="1">
    <source>
        <dbReference type="EMBL" id="QQK08858.1"/>
    </source>
</evidence>
<dbReference type="Proteomes" id="UP000595814">
    <property type="component" value="Chromosome"/>
</dbReference>
<keyword evidence="2" id="KW-1185">Reference proteome</keyword>
<name>A0AC61NEX8_9FIRM</name>
<reference evidence="1 2" key="1">
    <citation type="journal article" date="2022" name="Int. J. Syst. Evol. Microbiol.">
        <title>Miniphocaeibacter halophilus sp. nov., an ammonium-tolerant acetate-producing bacterium isolated from a biogas system.</title>
        <authorList>
            <person name="Schnurer A."/>
            <person name="Singh A."/>
            <person name="Bi S."/>
            <person name="Qiao W."/>
            <person name="Westerholm M."/>
        </authorList>
    </citation>
    <scope>NUCLEOTIDE SEQUENCE [LARGE SCALE GENOMIC DNA]</scope>
    <source>
        <strain evidence="1 2">AMB_01</strain>
    </source>
</reference>
<evidence type="ECO:0000313" key="2">
    <source>
        <dbReference type="Proteomes" id="UP000595814"/>
    </source>
</evidence>
<protein>
    <submittedName>
        <fullName evidence="1">DUF1538 domain-containing protein</fullName>
    </submittedName>
</protein>
<proteinExistence type="predicted"/>
<dbReference type="EMBL" id="CP066744">
    <property type="protein sequence ID" value="QQK08858.1"/>
    <property type="molecule type" value="Genomic_DNA"/>
</dbReference>
<accession>A0AC61NEX8</accession>
<sequence length="493" mass="52386">MKVLLDKFKEVSFSVLPITLIVVVLNFTVAPVETDLFLRFLLGAFIIIIGLAVFLWGAEIGISAIGSLMGEYVAKSRSIKKVFIIGFVLGFLITVAEPDLLILANQVSSAMGGAIAPNLIVGVVSVGVGVLVAAGFLRILFNVKFSRAFAVIYGIIFLIFAFVSEEFQAIAFDASGATTGAMTTPFILAMGLGVSKLKGSNAGEEDSFGLVGMASAGPILAVMIMSLVFGADKIQGTAEIFEPTRGIFGPLVEILGSTFLESLVALLPITLLFIVFNFVVFKLRKREFLRIMIGMIYTYLGLVLFLTGVNAGFLDVARLIGAKVAGLDNALIFPLLGLVIGMVVVLAEPAVYVLSNQVEEVTTGYIPRKLILATLSIGVSLAVFLSTLRITIPELKIWMILVPGFIIAIILSFFVPPLFVGIAFDSGGVASGPMTATFVLAFTQGAADMIPTADVLRDGFGVIAMVAMVPIIAIMILGLLFKFKTKKEGVENV</sequence>